<evidence type="ECO:0000313" key="3">
    <source>
        <dbReference type="Proteomes" id="UP001608902"/>
    </source>
</evidence>
<proteinExistence type="predicted"/>
<keyword evidence="1" id="KW-0732">Signal</keyword>
<name>A0ABD6E6M4_9BILA</name>
<keyword evidence="3" id="KW-1185">Reference proteome</keyword>
<dbReference type="AlphaFoldDB" id="A0ABD6E6M4"/>
<gene>
    <name evidence="2" type="ORF">AB6A40_001515</name>
</gene>
<organism evidence="2 3">
    <name type="scientific">Gnathostoma spinigerum</name>
    <dbReference type="NCBI Taxonomy" id="75299"/>
    <lineage>
        <taxon>Eukaryota</taxon>
        <taxon>Metazoa</taxon>
        <taxon>Ecdysozoa</taxon>
        <taxon>Nematoda</taxon>
        <taxon>Chromadorea</taxon>
        <taxon>Rhabditida</taxon>
        <taxon>Spirurina</taxon>
        <taxon>Gnathostomatomorpha</taxon>
        <taxon>Gnathostomatoidea</taxon>
        <taxon>Gnathostomatidae</taxon>
        <taxon>Gnathostoma</taxon>
    </lineage>
</organism>
<evidence type="ECO:0000256" key="1">
    <source>
        <dbReference type="SAM" id="SignalP"/>
    </source>
</evidence>
<feature type="chain" id="PRO_5044825963" evidence="1">
    <location>
        <begin position="21"/>
        <end position="272"/>
    </location>
</feature>
<feature type="signal peptide" evidence="1">
    <location>
        <begin position="1"/>
        <end position="20"/>
    </location>
</feature>
<dbReference type="Proteomes" id="UP001608902">
    <property type="component" value="Unassembled WGS sequence"/>
</dbReference>
<dbReference type="EMBL" id="JBGFUD010000572">
    <property type="protein sequence ID" value="MFH4974806.1"/>
    <property type="molecule type" value="Genomic_DNA"/>
</dbReference>
<comment type="caution">
    <text evidence="2">The sequence shown here is derived from an EMBL/GenBank/DDBJ whole genome shotgun (WGS) entry which is preliminary data.</text>
</comment>
<sequence length="272" mass="31194">MRLFFWAYFAVFLLHHSIHACTFAVRNHGRIRNRRHQKQAFDLIRLEASLYKHINRSNSKYAKSNEEHIYPTAAVNDFPVADEDCEGICNQRLRTGLDMVKAHLAFGSIGVPPIKDKTDFNLFCKLDADHDNCLRSCGFSIKFNMRNFVCKQHVTEMTLLLPCYGKASHDLLRRCGVNECGPYNSLEASFAGYAQRCRTLICDLVCTSKILCEQCGEQQGAIAAAFLLRFTKEQVYQWMKESAVDMQKSMYEVMPASCKRIIYEANSLIECK</sequence>
<evidence type="ECO:0000313" key="2">
    <source>
        <dbReference type="EMBL" id="MFH4974806.1"/>
    </source>
</evidence>
<accession>A0ABD6E6M4</accession>
<reference evidence="2 3" key="1">
    <citation type="submission" date="2024-08" db="EMBL/GenBank/DDBJ databases">
        <title>Gnathostoma spinigerum genome.</title>
        <authorList>
            <person name="Gonzalez-Bertolin B."/>
            <person name="Monzon S."/>
            <person name="Zaballos A."/>
            <person name="Jimenez P."/>
            <person name="Dekumyoy P."/>
            <person name="Varona S."/>
            <person name="Cuesta I."/>
            <person name="Sumanam S."/>
            <person name="Adisakwattana P."/>
            <person name="Gasser R.B."/>
            <person name="Hernandez-Gonzalez A."/>
            <person name="Young N.D."/>
            <person name="Perteguer M.J."/>
        </authorList>
    </citation>
    <scope>NUCLEOTIDE SEQUENCE [LARGE SCALE GENOMIC DNA]</scope>
    <source>
        <strain evidence="2">AL3</strain>
        <tissue evidence="2">Liver</tissue>
    </source>
</reference>
<protein>
    <submittedName>
        <fullName evidence="2">Uncharacterized protein</fullName>
    </submittedName>
</protein>